<feature type="region of interest" description="Disordered" evidence="1">
    <location>
        <begin position="279"/>
        <end position="303"/>
    </location>
</feature>
<accession>A0AAD6HR48</accession>
<reference evidence="3" key="1">
    <citation type="journal article" date="2023" name="IMA Fungus">
        <title>Comparative genomic study of the Penicillium genus elucidates a diverse pangenome and 15 lateral gene transfer events.</title>
        <authorList>
            <person name="Petersen C."/>
            <person name="Sorensen T."/>
            <person name="Nielsen M.R."/>
            <person name="Sondergaard T.E."/>
            <person name="Sorensen J.L."/>
            <person name="Fitzpatrick D.A."/>
            <person name="Frisvad J.C."/>
            <person name="Nielsen K.L."/>
        </authorList>
    </citation>
    <scope>NUCLEOTIDE SEQUENCE</scope>
    <source>
        <strain evidence="3">IBT 17514</strain>
    </source>
</reference>
<dbReference type="AlphaFoldDB" id="A0AAD6HR48"/>
<protein>
    <recommendedName>
        <fullName evidence="2">HNH nuclease domain-containing protein</fullName>
    </recommendedName>
</protein>
<gene>
    <name evidence="3" type="ORF">N7493_003684</name>
</gene>
<organism evidence="3 4">
    <name type="scientific">Penicillium malachiteum</name>
    <dbReference type="NCBI Taxonomy" id="1324776"/>
    <lineage>
        <taxon>Eukaryota</taxon>
        <taxon>Fungi</taxon>
        <taxon>Dikarya</taxon>
        <taxon>Ascomycota</taxon>
        <taxon>Pezizomycotina</taxon>
        <taxon>Eurotiomycetes</taxon>
        <taxon>Eurotiomycetidae</taxon>
        <taxon>Eurotiales</taxon>
        <taxon>Aspergillaceae</taxon>
        <taxon>Penicillium</taxon>
    </lineage>
</organism>
<comment type="caution">
    <text evidence="3">The sequence shown here is derived from an EMBL/GenBank/DDBJ whole genome shotgun (WGS) entry which is preliminary data.</text>
</comment>
<dbReference type="Proteomes" id="UP001215712">
    <property type="component" value="Unassembled WGS sequence"/>
</dbReference>
<dbReference type="EMBL" id="JAQJAN010000004">
    <property type="protein sequence ID" value="KAJ5732203.1"/>
    <property type="molecule type" value="Genomic_DNA"/>
</dbReference>
<dbReference type="Pfam" id="PF13391">
    <property type="entry name" value="HNH_2"/>
    <property type="match status" value="1"/>
</dbReference>
<reference evidence="3" key="2">
    <citation type="submission" date="2023-01" db="EMBL/GenBank/DDBJ databases">
        <authorList>
            <person name="Petersen C."/>
        </authorList>
    </citation>
    <scope>NUCLEOTIDE SEQUENCE</scope>
    <source>
        <strain evidence="3">IBT 17514</strain>
    </source>
</reference>
<evidence type="ECO:0000313" key="4">
    <source>
        <dbReference type="Proteomes" id="UP001215712"/>
    </source>
</evidence>
<name>A0AAD6HR48_9EURO</name>
<evidence type="ECO:0000313" key="3">
    <source>
        <dbReference type="EMBL" id="KAJ5732203.1"/>
    </source>
</evidence>
<feature type="domain" description="HNH nuclease" evidence="2">
    <location>
        <begin position="105"/>
        <end position="186"/>
    </location>
</feature>
<dbReference type="InterPro" id="IPR003615">
    <property type="entry name" value="HNH_nuc"/>
</dbReference>
<proteinExistence type="predicted"/>
<sequence>MATPSQQADVIDRDEVHIFSEFEDVERKAYIEVILANDPDLERILRANLFLLWFADKEILRQMSLQEGDFSLLAMGKLSEEPDRMPKQRDENPAKKTLIRDGNRCLLTKHGKPGIQVAHIVPFMMHKSLRGGLWRLLQDFWGDKKVKAWQEAIIGANGRFDTERVTNMISLNSLVYTYWDQSLCALRPVWVADDQLRKLTDSVRIDRNPYGTESETKDTYQKSPGLNLKVFDYQTEQVIESGTIFTVITTDRVEQPLPSKELLELLWMLKRVAAMRGAAEDEEDDVERDEGSPAVPSRSHSQSPVKLPLICGVLRICPHHNIEVDRLPL</sequence>
<evidence type="ECO:0000259" key="2">
    <source>
        <dbReference type="Pfam" id="PF13391"/>
    </source>
</evidence>
<evidence type="ECO:0000256" key="1">
    <source>
        <dbReference type="SAM" id="MobiDB-lite"/>
    </source>
</evidence>
<keyword evidence="4" id="KW-1185">Reference proteome</keyword>